<feature type="domain" description="SAM-dependent MTase RsmB/NOP-type" evidence="14">
    <location>
        <begin position="163"/>
        <end position="431"/>
    </location>
</feature>
<dbReference type="PANTHER" id="PTHR22807">
    <property type="entry name" value="NOP2 YEAST -RELATED NOL1/NOP2/FMU SUN DOMAIN-CONTAINING"/>
    <property type="match status" value="1"/>
</dbReference>
<protein>
    <recommendedName>
        <fullName evidence="3">16S rRNA (cytosine(967)-C(5))-methyltransferase</fullName>
        <ecNumber evidence="3">2.1.1.176</ecNumber>
    </recommendedName>
    <alternativeName>
        <fullName evidence="10">16S rRNA m5C967 methyltransferase</fullName>
    </alternativeName>
    <alternativeName>
        <fullName evidence="11">rRNA (cytosine-C(5)-)-methyltransferase RsmB</fullName>
    </alternativeName>
</protein>
<dbReference type="InterPro" id="IPR004573">
    <property type="entry name" value="rRNA_ssu_MeTfrase_B"/>
</dbReference>
<keyword evidence="16" id="KW-1185">Reference proteome</keyword>
<comment type="similarity">
    <text evidence="13">Belongs to the class I-like SAM-binding methyltransferase superfamily. RsmB/NOP family.</text>
</comment>
<dbReference type="Gene3D" id="1.10.940.10">
    <property type="entry name" value="NusB-like"/>
    <property type="match status" value="1"/>
</dbReference>
<dbReference type="Gene3D" id="1.10.287.730">
    <property type="entry name" value="Helix hairpin bin"/>
    <property type="match status" value="1"/>
</dbReference>
<feature type="active site" description="Nucleophile" evidence="13">
    <location>
        <position position="374"/>
    </location>
</feature>
<dbReference type="PROSITE" id="PS51686">
    <property type="entry name" value="SAM_MT_RSMB_NOP"/>
    <property type="match status" value="1"/>
</dbReference>
<dbReference type="InterPro" id="IPR023267">
    <property type="entry name" value="RCMT"/>
</dbReference>
<comment type="function">
    <text evidence="1">Specifically methylates the cytosine at position 967 (m5C967) of 16S rRNA.</text>
</comment>
<evidence type="ECO:0000256" key="11">
    <source>
        <dbReference type="ARBA" id="ARBA00031088"/>
    </source>
</evidence>
<feature type="binding site" evidence="13">
    <location>
        <begin position="253"/>
        <end position="259"/>
    </location>
    <ligand>
        <name>S-adenosyl-L-methionine</name>
        <dbReference type="ChEBI" id="CHEBI:59789"/>
    </ligand>
</feature>
<name>A0ABV1RDZ2_9ALTE</name>
<evidence type="ECO:0000256" key="7">
    <source>
        <dbReference type="ARBA" id="ARBA00022679"/>
    </source>
</evidence>
<dbReference type="InterPro" id="IPR006027">
    <property type="entry name" value="NusB_RsmB_TIM44"/>
</dbReference>
<evidence type="ECO:0000256" key="1">
    <source>
        <dbReference type="ARBA" id="ARBA00002724"/>
    </source>
</evidence>
<dbReference type="NCBIfam" id="TIGR00563">
    <property type="entry name" value="rsmB"/>
    <property type="match status" value="1"/>
</dbReference>
<evidence type="ECO:0000256" key="10">
    <source>
        <dbReference type="ARBA" id="ARBA00030399"/>
    </source>
</evidence>
<reference evidence="15 16" key="1">
    <citation type="submission" date="2024-06" db="EMBL/GenBank/DDBJ databases">
        <authorList>
            <person name="Chen R.Y."/>
        </authorList>
    </citation>
    <scope>NUCLEOTIDE SEQUENCE [LARGE SCALE GENOMIC DNA]</scope>
    <source>
        <strain evidence="15 16">D2</strain>
    </source>
</reference>
<accession>A0ABV1RDZ2</accession>
<comment type="caution">
    <text evidence="15">The sequence shown here is derived from an EMBL/GenBank/DDBJ whole genome shotgun (WGS) entry which is preliminary data.</text>
</comment>
<feature type="binding site" evidence="13">
    <location>
        <position position="276"/>
    </location>
    <ligand>
        <name>S-adenosyl-L-methionine</name>
        <dbReference type="ChEBI" id="CHEBI:59789"/>
    </ligand>
</feature>
<evidence type="ECO:0000259" key="14">
    <source>
        <dbReference type="PROSITE" id="PS51686"/>
    </source>
</evidence>
<dbReference type="NCBIfam" id="NF008149">
    <property type="entry name" value="PRK10901.1"/>
    <property type="match status" value="1"/>
</dbReference>
<keyword evidence="4" id="KW-0963">Cytoplasm</keyword>
<dbReference type="Gene3D" id="3.40.50.150">
    <property type="entry name" value="Vaccinia Virus protein VP39"/>
    <property type="match status" value="1"/>
</dbReference>
<dbReference type="Gene3D" id="3.30.70.1170">
    <property type="entry name" value="Sun protein, domain 3"/>
    <property type="match status" value="1"/>
</dbReference>
<evidence type="ECO:0000256" key="3">
    <source>
        <dbReference type="ARBA" id="ARBA00012140"/>
    </source>
</evidence>
<keyword evidence="9 13" id="KW-0694">RNA-binding</keyword>
<evidence type="ECO:0000256" key="12">
    <source>
        <dbReference type="ARBA" id="ARBA00047283"/>
    </source>
</evidence>
<dbReference type="Pfam" id="PF01029">
    <property type="entry name" value="NusB"/>
    <property type="match status" value="1"/>
</dbReference>
<keyword evidence="7 13" id="KW-0808">Transferase</keyword>
<dbReference type="InterPro" id="IPR049560">
    <property type="entry name" value="MeTrfase_RsmB-F_NOP2_cat"/>
</dbReference>
<keyword evidence="8 13" id="KW-0949">S-adenosyl-L-methionine</keyword>
<evidence type="ECO:0000256" key="13">
    <source>
        <dbReference type="PROSITE-ProRule" id="PRU01023"/>
    </source>
</evidence>
<comment type="catalytic activity">
    <reaction evidence="12">
        <text>cytidine(967) in 16S rRNA + S-adenosyl-L-methionine = 5-methylcytidine(967) in 16S rRNA + S-adenosyl-L-homocysteine + H(+)</text>
        <dbReference type="Rhea" id="RHEA:42748"/>
        <dbReference type="Rhea" id="RHEA-COMP:10219"/>
        <dbReference type="Rhea" id="RHEA-COMP:10220"/>
        <dbReference type="ChEBI" id="CHEBI:15378"/>
        <dbReference type="ChEBI" id="CHEBI:57856"/>
        <dbReference type="ChEBI" id="CHEBI:59789"/>
        <dbReference type="ChEBI" id="CHEBI:74483"/>
        <dbReference type="ChEBI" id="CHEBI:82748"/>
        <dbReference type="EC" id="2.1.1.176"/>
    </reaction>
</comment>
<dbReference type="GO" id="GO:0008168">
    <property type="term" value="F:methyltransferase activity"/>
    <property type="evidence" value="ECO:0007669"/>
    <property type="project" value="UniProtKB-KW"/>
</dbReference>
<dbReference type="RefSeq" id="WP_350400846.1">
    <property type="nucleotide sequence ID" value="NZ_JBELOE010000083.1"/>
</dbReference>
<evidence type="ECO:0000256" key="9">
    <source>
        <dbReference type="ARBA" id="ARBA00022884"/>
    </source>
</evidence>
<keyword evidence="6 13" id="KW-0489">Methyltransferase</keyword>
<dbReference type="GO" id="GO:0032259">
    <property type="term" value="P:methylation"/>
    <property type="evidence" value="ECO:0007669"/>
    <property type="project" value="UniProtKB-KW"/>
</dbReference>
<dbReference type="Pfam" id="PF22458">
    <property type="entry name" value="RsmF-B_ferredox"/>
    <property type="match status" value="1"/>
</dbReference>
<organism evidence="15 16">
    <name type="scientific">Catenovulum sediminis</name>
    <dbReference type="NCBI Taxonomy" id="1740262"/>
    <lineage>
        <taxon>Bacteria</taxon>
        <taxon>Pseudomonadati</taxon>
        <taxon>Pseudomonadota</taxon>
        <taxon>Gammaproteobacteria</taxon>
        <taxon>Alteromonadales</taxon>
        <taxon>Alteromonadaceae</taxon>
        <taxon>Catenovulum</taxon>
    </lineage>
</organism>
<proteinExistence type="inferred from homology"/>
<keyword evidence="5" id="KW-0698">rRNA processing</keyword>
<evidence type="ECO:0000256" key="4">
    <source>
        <dbReference type="ARBA" id="ARBA00022490"/>
    </source>
</evidence>
<gene>
    <name evidence="15" type="primary">rsmB</name>
    <name evidence="15" type="ORF">ABS311_04560</name>
</gene>
<dbReference type="InterPro" id="IPR029063">
    <property type="entry name" value="SAM-dependent_MTases_sf"/>
</dbReference>
<dbReference type="PRINTS" id="PR02008">
    <property type="entry name" value="RCMTFAMILY"/>
</dbReference>
<dbReference type="EMBL" id="JBELOE010000083">
    <property type="protein sequence ID" value="MER2491149.1"/>
    <property type="molecule type" value="Genomic_DNA"/>
</dbReference>
<dbReference type="Proteomes" id="UP001467690">
    <property type="component" value="Unassembled WGS sequence"/>
</dbReference>
<dbReference type="SUPFAM" id="SSF53335">
    <property type="entry name" value="S-adenosyl-L-methionine-dependent methyltransferases"/>
    <property type="match status" value="1"/>
</dbReference>
<sequence length="432" mass="48625">MINTRAICAKILFAVLDEKQSLSNCFVPFTENLNAAQKGQCQDFCYGVLRQYAKYNYCINQLTHSKLKPDLNQVRYLIAIGMYQLDQNRVADHAAIAETVEGCRQLKLDKLTGLVNAVLREYQREYDTLLEKLNLLPADVQTSHPAWLSKLLKQAYPKGWKKIIKANVQQAPMWLRVNVKKQDSETFQQTLRDADISFHPDKNQAATLLLEQACAVEKIPGFFEGSCSVQDKAAQQAALLLAPKAGEKILDACAAPGGKSAHILELANDIKLDALDIDEKRLTRVADTLNRLQMKACLIAGDASKPENWWDGQQYDRILLDAPCSATGVIRRHPDILYLRREDDIAQLADLQKSILQCMWPLLKPGGTLLYATCSVLPQENKQQITTFLGNHPDAELIPIFTTESIDDPGWQILPGSQNMDGFYYARLRKKH</sequence>
<dbReference type="InterPro" id="IPR001678">
    <property type="entry name" value="MeTrfase_RsmB-F_NOP2_dom"/>
</dbReference>
<comment type="subcellular location">
    <subcellularLocation>
        <location evidence="2">Cytoplasm</location>
    </subcellularLocation>
</comment>
<evidence type="ECO:0000256" key="6">
    <source>
        <dbReference type="ARBA" id="ARBA00022603"/>
    </source>
</evidence>
<feature type="binding site" evidence="13">
    <location>
        <position position="302"/>
    </location>
    <ligand>
        <name>S-adenosyl-L-methionine</name>
        <dbReference type="ChEBI" id="CHEBI:59789"/>
    </ligand>
</feature>
<dbReference type="SUPFAM" id="SSF48013">
    <property type="entry name" value="NusB-like"/>
    <property type="match status" value="1"/>
</dbReference>
<dbReference type="EC" id="2.1.1.176" evidence="3"/>
<dbReference type="InterPro" id="IPR035926">
    <property type="entry name" value="NusB-like_sf"/>
</dbReference>
<evidence type="ECO:0000313" key="15">
    <source>
        <dbReference type="EMBL" id="MER2491149.1"/>
    </source>
</evidence>
<dbReference type="CDD" id="cd02440">
    <property type="entry name" value="AdoMet_MTases"/>
    <property type="match status" value="1"/>
</dbReference>
<evidence type="ECO:0000256" key="8">
    <source>
        <dbReference type="ARBA" id="ARBA00022691"/>
    </source>
</evidence>
<feature type="binding site" evidence="13">
    <location>
        <position position="321"/>
    </location>
    <ligand>
        <name>S-adenosyl-L-methionine</name>
        <dbReference type="ChEBI" id="CHEBI:59789"/>
    </ligand>
</feature>
<dbReference type="PANTHER" id="PTHR22807:SF61">
    <property type="entry name" value="NOL1_NOP2_SUN FAMILY PROTEIN _ ANTITERMINATION NUSB DOMAIN-CONTAINING PROTEIN"/>
    <property type="match status" value="1"/>
</dbReference>
<evidence type="ECO:0000313" key="16">
    <source>
        <dbReference type="Proteomes" id="UP001467690"/>
    </source>
</evidence>
<dbReference type="Pfam" id="PF01189">
    <property type="entry name" value="Methyltr_RsmB-F"/>
    <property type="match status" value="1"/>
</dbReference>
<evidence type="ECO:0000256" key="5">
    <source>
        <dbReference type="ARBA" id="ARBA00022552"/>
    </source>
</evidence>
<dbReference type="InterPro" id="IPR054728">
    <property type="entry name" value="RsmB-like_ferredoxin"/>
</dbReference>
<evidence type="ECO:0000256" key="2">
    <source>
        <dbReference type="ARBA" id="ARBA00004496"/>
    </source>
</evidence>